<gene>
    <name evidence="7" type="ORF">LX15_001275</name>
</gene>
<keyword evidence="4" id="KW-0808">Transferase</keyword>
<dbReference type="CDD" id="cd07984">
    <property type="entry name" value="LPLAT_LABLAT-like"/>
    <property type="match status" value="1"/>
</dbReference>
<dbReference type="PANTHER" id="PTHR30606:SF10">
    <property type="entry name" value="PHOSPHATIDYLINOSITOL MANNOSIDE ACYLTRANSFERASE"/>
    <property type="match status" value="1"/>
</dbReference>
<comment type="caution">
    <text evidence="7">The sequence shown here is derived from an EMBL/GenBank/DDBJ whole genome shotgun (WGS) entry which is preliminary data.</text>
</comment>
<proteinExistence type="predicted"/>
<name>A0ABT1HQ04_STRSD</name>
<protein>
    <submittedName>
        <fullName evidence="7">KDO2-lipid IV(A) lauroyltransferase</fullName>
    </submittedName>
</protein>
<evidence type="ECO:0000256" key="3">
    <source>
        <dbReference type="ARBA" id="ARBA00022519"/>
    </source>
</evidence>
<organism evidence="7 8">
    <name type="scientific">Streptoalloteichus tenebrarius (strain ATCC 17920 / DSM 40477 / JCM 4838 / CBS 697.72 / NBRC 16177 / NCIMB 11028 / NRRL B-12390 / A12253. 1 / ISP 5477)</name>
    <name type="common">Streptomyces tenebrarius</name>
    <dbReference type="NCBI Taxonomy" id="1933"/>
    <lineage>
        <taxon>Bacteria</taxon>
        <taxon>Bacillati</taxon>
        <taxon>Actinomycetota</taxon>
        <taxon>Actinomycetes</taxon>
        <taxon>Pseudonocardiales</taxon>
        <taxon>Pseudonocardiaceae</taxon>
        <taxon>Streptoalloteichus</taxon>
    </lineage>
</organism>
<evidence type="ECO:0000256" key="2">
    <source>
        <dbReference type="ARBA" id="ARBA00022475"/>
    </source>
</evidence>
<evidence type="ECO:0000313" key="7">
    <source>
        <dbReference type="EMBL" id="MCP2257590.1"/>
    </source>
</evidence>
<dbReference type="Proteomes" id="UP001205311">
    <property type="component" value="Unassembled WGS sequence"/>
</dbReference>
<evidence type="ECO:0000313" key="8">
    <source>
        <dbReference type="Proteomes" id="UP001205311"/>
    </source>
</evidence>
<dbReference type="InterPro" id="IPR004960">
    <property type="entry name" value="LipA_acyltrans"/>
</dbReference>
<keyword evidence="2" id="KW-1003">Cell membrane</keyword>
<evidence type="ECO:0000256" key="5">
    <source>
        <dbReference type="ARBA" id="ARBA00023136"/>
    </source>
</evidence>
<keyword evidence="8" id="KW-1185">Reference proteome</keyword>
<keyword evidence="6" id="KW-0012">Acyltransferase</keyword>
<keyword evidence="5" id="KW-0472">Membrane</keyword>
<evidence type="ECO:0000256" key="1">
    <source>
        <dbReference type="ARBA" id="ARBA00004533"/>
    </source>
</evidence>
<dbReference type="Pfam" id="PF03279">
    <property type="entry name" value="Lip_A_acyltrans"/>
    <property type="match status" value="1"/>
</dbReference>
<dbReference type="EMBL" id="JAMTCP010000004">
    <property type="protein sequence ID" value="MCP2257590.1"/>
    <property type="molecule type" value="Genomic_DNA"/>
</dbReference>
<sequence length="321" mass="35185">MTHLTNWRERLVDSAYALGWRMVGTVPPEPTLRLFQAAGGAAARLGTPGARRLRRNLSRVRPTATSAELDELTREAMRSCARYWWEVFELPHTDLRRLREVVDPHVTGRDNLDIALARGRGVVLALPHSGNWDVAGVWLVGCLGRFTTVMERPRPESLYRRFADYRRALGFEVVPLTGDATSAASVLAERLRANRAVCLLADRLLAGDGVAVSFFGEPAFLPAGPARLAAATGAALLPVGSWFTDDGGWAVRFHRPIPVAGREDVAPATQALADTFAADIGRRPQDWHLLRPLWEADLGHVPVHVPAPAPTHVGHGRTWPP</sequence>
<dbReference type="NCBIfam" id="NF005919">
    <property type="entry name" value="PRK07920.1"/>
    <property type="match status" value="1"/>
</dbReference>
<comment type="subcellular location">
    <subcellularLocation>
        <location evidence="1">Cell inner membrane</location>
    </subcellularLocation>
</comment>
<evidence type="ECO:0000256" key="6">
    <source>
        <dbReference type="ARBA" id="ARBA00023315"/>
    </source>
</evidence>
<evidence type="ECO:0000256" key="4">
    <source>
        <dbReference type="ARBA" id="ARBA00022679"/>
    </source>
</evidence>
<dbReference type="PANTHER" id="PTHR30606">
    <property type="entry name" value="LIPID A BIOSYNTHESIS LAUROYL ACYLTRANSFERASE"/>
    <property type="match status" value="1"/>
</dbReference>
<reference evidence="7 8" key="1">
    <citation type="submission" date="2022-06" db="EMBL/GenBank/DDBJ databases">
        <title>Genomic Encyclopedia of Archaeal and Bacterial Type Strains, Phase II (KMG-II): from individual species to whole genera.</title>
        <authorList>
            <person name="Goeker M."/>
        </authorList>
    </citation>
    <scope>NUCLEOTIDE SEQUENCE [LARGE SCALE GENOMIC DNA]</scope>
    <source>
        <strain evidence="7 8">DSM 40477</strain>
    </source>
</reference>
<keyword evidence="3" id="KW-0997">Cell inner membrane</keyword>
<accession>A0ABT1HQ04</accession>